<dbReference type="NCBIfam" id="TIGR02095">
    <property type="entry name" value="glgA"/>
    <property type="match status" value="1"/>
</dbReference>
<dbReference type="CDD" id="cd03791">
    <property type="entry name" value="GT5_Glycogen_synthase_DULL1-like"/>
    <property type="match status" value="1"/>
</dbReference>
<keyword evidence="9 11" id="KW-0320">Glycogen biosynthesis</keyword>
<comment type="caution">
    <text evidence="14">The sequence shown here is derived from an EMBL/GenBank/DDBJ whole genome shotgun (WGS) entry which is preliminary data.</text>
</comment>
<sequence>MHKILFATSEAHPLIKTGGLADVASSLPRALLKRGHDIKILLPAYASVMEKAKEAGVKKVAELNISGQTIFLQQTRLPGSRVAVILVDIPQFSEREGNPYCGPDGSDWSDNHWRFFVFAKAAEAIALNQANLEWQPDIVHCNDWQTGLIPALLAQYEQKPASVFTIHNMAYRGLFSYQVFSELGLPSDYWHHEKLEFYGQMSFIKGGLAFADAITTVSQSYANEIQTPEFGCGLDGVLRARADDLSGVLNGIDMDEWNPGSDKLIAHNYNRRTLSQKHKNKTSLQAQLGLPVDKTVPMIGFIGRLVEQKGIDLILNQMNQLLAQDCQLVILGSGFASYEQALKNIAQQHPHKVSVTLGYNEDFAHQIEASADIFLMPSMFEPCGLNQMYSLRYGTLPIVNAVGGLRDTVIEKPLDDIGSDGNGFVFHLATPEELHLAIKRALACYQQPEIWKKLQQNAMSQDFSWEKSAERYEEIYSAIVNAD</sequence>
<keyword evidence="8 11" id="KW-0808">Transferase</keyword>
<dbReference type="InterPro" id="IPR011835">
    <property type="entry name" value="GS/SS"/>
</dbReference>
<dbReference type="SUPFAM" id="SSF53756">
    <property type="entry name" value="UDP-Glycosyltransferase/glycogen phosphorylase"/>
    <property type="match status" value="1"/>
</dbReference>
<evidence type="ECO:0000256" key="9">
    <source>
        <dbReference type="ARBA" id="ARBA00023056"/>
    </source>
</evidence>
<evidence type="ECO:0000256" key="2">
    <source>
        <dbReference type="ARBA" id="ARBA00002764"/>
    </source>
</evidence>
<dbReference type="NCBIfam" id="NF001899">
    <property type="entry name" value="PRK00654.1-2"/>
    <property type="match status" value="1"/>
</dbReference>
<accession>A0ABQ3B1N8</accession>
<evidence type="ECO:0000259" key="12">
    <source>
        <dbReference type="Pfam" id="PF00534"/>
    </source>
</evidence>
<evidence type="ECO:0000313" key="15">
    <source>
        <dbReference type="Proteomes" id="UP000619761"/>
    </source>
</evidence>
<evidence type="ECO:0000256" key="4">
    <source>
        <dbReference type="ARBA" id="ARBA00010281"/>
    </source>
</evidence>
<proteinExistence type="inferred from homology"/>
<dbReference type="EMBL" id="BMYZ01000001">
    <property type="protein sequence ID" value="GGY70730.1"/>
    <property type="molecule type" value="Genomic_DNA"/>
</dbReference>
<dbReference type="RefSeq" id="WP_189417045.1">
    <property type="nucleotide sequence ID" value="NZ_BMYZ01000001.1"/>
</dbReference>
<keyword evidence="15" id="KW-1185">Reference proteome</keyword>
<gene>
    <name evidence="11 14" type="primary">glgA</name>
    <name evidence="14" type="ORF">GCM10011613_14040</name>
</gene>
<evidence type="ECO:0000256" key="3">
    <source>
        <dbReference type="ARBA" id="ARBA00004964"/>
    </source>
</evidence>
<evidence type="ECO:0000259" key="13">
    <source>
        <dbReference type="Pfam" id="PF08323"/>
    </source>
</evidence>
<dbReference type="Pfam" id="PF00534">
    <property type="entry name" value="Glycos_transf_1"/>
    <property type="match status" value="1"/>
</dbReference>
<evidence type="ECO:0000256" key="8">
    <source>
        <dbReference type="ARBA" id="ARBA00022679"/>
    </source>
</evidence>
<comment type="function">
    <text evidence="2 11">Synthesizes alpha-1,4-glucan chains using ADP-glucose.</text>
</comment>
<evidence type="ECO:0000256" key="5">
    <source>
        <dbReference type="ARBA" id="ARBA00012588"/>
    </source>
</evidence>
<reference evidence="15" key="1">
    <citation type="journal article" date="2019" name="Int. J. Syst. Evol. Microbiol.">
        <title>The Global Catalogue of Microorganisms (GCM) 10K type strain sequencing project: providing services to taxonomists for standard genome sequencing and annotation.</title>
        <authorList>
            <consortium name="The Broad Institute Genomics Platform"/>
            <consortium name="The Broad Institute Genome Sequencing Center for Infectious Disease"/>
            <person name="Wu L."/>
            <person name="Ma J."/>
        </authorList>
    </citation>
    <scope>NUCLEOTIDE SEQUENCE [LARGE SCALE GENOMIC DNA]</scope>
    <source>
        <strain evidence="15">KCTC 32239</strain>
    </source>
</reference>
<dbReference type="InterPro" id="IPR001296">
    <property type="entry name" value="Glyco_trans_1"/>
</dbReference>
<dbReference type="Gene3D" id="3.40.50.2000">
    <property type="entry name" value="Glycogen Phosphorylase B"/>
    <property type="match status" value="2"/>
</dbReference>
<comment type="catalytic activity">
    <reaction evidence="1 11">
        <text>[(1-&gt;4)-alpha-D-glucosyl](n) + ADP-alpha-D-glucose = [(1-&gt;4)-alpha-D-glucosyl](n+1) + ADP + H(+)</text>
        <dbReference type="Rhea" id="RHEA:18189"/>
        <dbReference type="Rhea" id="RHEA-COMP:9584"/>
        <dbReference type="Rhea" id="RHEA-COMP:9587"/>
        <dbReference type="ChEBI" id="CHEBI:15378"/>
        <dbReference type="ChEBI" id="CHEBI:15444"/>
        <dbReference type="ChEBI" id="CHEBI:57498"/>
        <dbReference type="ChEBI" id="CHEBI:456216"/>
        <dbReference type="EC" id="2.4.1.21"/>
    </reaction>
</comment>
<protein>
    <recommendedName>
        <fullName evidence="6 11">Glycogen synthase</fullName>
        <ecNumber evidence="5 11">2.4.1.21</ecNumber>
    </recommendedName>
    <alternativeName>
        <fullName evidence="10 11">Starch [bacterial glycogen] synthase</fullName>
    </alternativeName>
</protein>
<dbReference type="PANTHER" id="PTHR45825">
    <property type="entry name" value="GRANULE-BOUND STARCH SYNTHASE 1, CHLOROPLASTIC/AMYLOPLASTIC"/>
    <property type="match status" value="1"/>
</dbReference>
<dbReference type="HAMAP" id="MF_00484">
    <property type="entry name" value="Glycogen_synth"/>
    <property type="match status" value="1"/>
</dbReference>
<evidence type="ECO:0000256" key="11">
    <source>
        <dbReference type="HAMAP-Rule" id="MF_00484"/>
    </source>
</evidence>
<name>A0ABQ3B1N8_9GAMM</name>
<evidence type="ECO:0000256" key="7">
    <source>
        <dbReference type="ARBA" id="ARBA00022676"/>
    </source>
</evidence>
<dbReference type="EC" id="2.4.1.21" evidence="5 11"/>
<dbReference type="Pfam" id="PF08323">
    <property type="entry name" value="Glyco_transf_5"/>
    <property type="match status" value="1"/>
</dbReference>
<evidence type="ECO:0000256" key="6">
    <source>
        <dbReference type="ARBA" id="ARBA00019935"/>
    </source>
</evidence>
<evidence type="ECO:0000256" key="1">
    <source>
        <dbReference type="ARBA" id="ARBA00001478"/>
    </source>
</evidence>
<evidence type="ECO:0000256" key="10">
    <source>
        <dbReference type="ARBA" id="ARBA00031722"/>
    </source>
</evidence>
<organism evidence="14 15">
    <name type="scientific">Cellvibrio zantedeschiae</name>
    <dbReference type="NCBI Taxonomy" id="1237077"/>
    <lineage>
        <taxon>Bacteria</taxon>
        <taxon>Pseudomonadati</taxon>
        <taxon>Pseudomonadota</taxon>
        <taxon>Gammaproteobacteria</taxon>
        <taxon>Cellvibrionales</taxon>
        <taxon>Cellvibrionaceae</taxon>
        <taxon>Cellvibrio</taxon>
    </lineage>
</organism>
<feature type="domain" description="Glycosyl transferase family 1" evidence="12">
    <location>
        <begin position="292"/>
        <end position="453"/>
    </location>
</feature>
<feature type="domain" description="Starch synthase catalytic" evidence="13">
    <location>
        <begin position="3"/>
        <end position="239"/>
    </location>
</feature>
<dbReference type="PANTHER" id="PTHR45825:SF11">
    <property type="entry name" value="ALPHA AMYLASE DOMAIN-CONTAINING PROTEIN"/>
    <property type="match status" value="1"/>
</dbReference>
<comment type="similarity">
    <text evidence="4 11">Belongs to the glycosyltransferase 1 family. Bacterial/plant glycogen synthase subfamily.</text>
</comment>
<dbReference type="Proteomes" id="UP000619761">
    <property type="component" value="Unassembled WGS sequence"/>
</dbReference>
<dbReference type="InterPro" id="IPR013534">
    <property type="entry name" value="Starch_synth_cat_dom"/>
</dbReference>
<feature type="binding site" evidence="11">
    <location>
        <position position="16"/>
    </location>
    <ligand>
        <name>ADP-alpha-D-glucose</name>
        <dbReference type="ChEBI" id="CHEBI:57498"/>
    </ligand>
</feature>
<evidence type="ECO:0000313" key="14">
    <source>
        <dbReference type="EMBL" id="GGY70730.1"/>
    </source>
</evidence>
<comment type="pathway">
    <text evidence="3 11">Glycan biosynthesis; glycogen biosynthesis.</text>
</comment>
<keyword evidence="7 11" id="KW-0328">Glycosyltransferase</keyword>